<dbReference type="Pfam" id="PF12832">
    <property type="entry name" value="MFS_1_like"/>
    <property type="match status" value="1"/>
</dbReference>
<feature type="transmembrane region" description="Helical" evidence="8">
    <location>
        <begin position="208"/>
        <end position="228"/>
    </location>
</feature>
<feature type="transmembrane region" description="Helical" evidence="8">
    <location>
        <begin position="298"/>
        <end position="320"/>
    </location>
</feature>
<feature type="transmembrane region" description="Helical" evidence="8">
    <location>
        <begin position="136"/>
        <end position="156"/>
    </location>
</feature>
<feature type="transmembrane region" description="Helical" evidence="8">
    <location>
        <begin position="162"/>
        <end position="179"/>
    </location>
</feature>
<dbReference type="RefSeq" id="WP_117580210.1">
    <property type="nucleotide sequence ID" value="NZ_QUSL01000001.1"/>
</dbReference>
<proteinExistence type="predicted"/>
<evidence type="ECO:0000256" key="2">
    <source>
        <dbReference type="ARBA" id="ARBA00022448"/>
    </source>
</evidence>
<keyword evidence="7 8" id="KW-0472">Membrane</keyword>
<feature type="transmembrane region" description="Helical" evidence="8">
    <location>
        <begin position="95"/>
        <end position="115"/>
    </location>
</feature>
<evidence type="ECO:0000256" key="8">
    <source>
        <dbReference type="SAM" id="Phobius"/>
    </source>
</evidence>
<feature type="domain" description="Major facilitator superfamily (MFS) profile" evidence="9">
    <location>
        <begin position="208"/>
        <end position="395"/>
    </location>
</feature>
<evidence type="ECO:0000256" key="7">
    <source>
        <dbReference type="ARBA" id="ARBA00023136"/>
    </source>
</evidence>
<evidence type="ECO:0000256" key="3">
    <source>
        <dbReference type="ARBA" id="ARBA00022475"/>
    </source>
</evidence>
<feature type="transmembrane region" description="Helical" evidence="8">
    <location>
        <begin position="240"/>
        <end position="262"/>
    </location>
</feature>
<dbReference type="AlphaFoldDB" id="A0A3E3EJH3"/>
<comment type="subcellular location">
    <subcellularLocation>
        <location evidence="1">Cell inner membrane</location>
        <topology evidence="1">Multi-pass membrane protein</topology>
    </subcellularLocation>
</comment>
<evidence type="ECO:0000256" key="6">
    <source>
        <dbReference type="ARBA" id="ARBA00022989"/>
    </source>
</evidence>
<evidence type="ECO:0000313" key="11">
    <source>
        <dbReference type="Proteomes" id="UP000261032"/>
    </source>
</evidence>
<evidence type="ECO:0000256" key="4">
    <source>
        <dbReference type="ARBA" id="ARBA00022519"/>
    </source>
</evidence>
<dbReference type="InterPro" id="IPR020846">
    <property type="entry name" value="MFS_dom"/>
</dbReference>
<feature type="transmembrane region" description="Helical" evidence="8">
    <location>
        <begin position="327"/>
        <end position="351"/>
    </location>
</feature>
<dbReference type="PANTHER" id="PTHR23522:SF10">
    <property type="entry name" value="3-PHENYLPROPIONIC ACID TRANSPORTER-RELATED"/>
    <property type="match status" value="1"/>
</dbReference>
<dbReference type="Gene3D" id="1.20.1250.20">
    <property type="entry name" value="MFS general substrate transporter like domains"/>
    <property type="match status" value="2"/>
</dbReference>
<keyword evidence="6 8" id="KW-1133">Transmembrane helix</keyword>
<keyword evidence="3" id="KW-1003">Cell membrane</keyword>
<evidence type="ECO:0000256" key="1">
    <source>
        <dbReference type="ARBA" id="ARBA00004429"/>
    </source>
</evidence>
<comment type="caution">
    <text evidence="10">The sequence shown here is derived from an EMBL/GenBank/DDBJ whole genome shotgun (WGS) entry which is preliminary data.</text>
</comment>
<dbReference type="SUPFAM" id="SSF103473">
    <property type="entry name" value="MFS general substrate transporter"/>
    <property type="match status" value="1"/>
</dbReference>
<sequence>MKDRFSLSFKAFYLIYLGAIGSFIPYINTYLEKNAGLSGSQIGLITAISLVLGVCVIPIWGVVGDKTRKYSALLKLSIMAALVVLYFYYKAAVYPAIVVCAIALEVSRLGTMPMADTLATNYCHKTGGNYGSIRGMGSLGYMLAGMAVGFLADLFGLDGAMFATYAVLLILAFSISFGFPKDDGKKEDGEEVKVKKGSFKKLLTNKNFLFILFLQLLMSTVVDSAMTYGGNHLTVTLNSGASAISWMTFATVLPEVAFLMIAIKVLNKTGFKKFYLIACVSMMLRFGVYAFIPNQYAFLAISIVHCIGVAIATVASLTYIRNFVDPAVLGTAITLLNATLSIGKAIYGYIFGVVYEIWGSFIMFGICLIPFVIAFLMISRSHCFDEIDKHKGHIA</sequence>
<keyword evidence="2" id="KW-0813">Transport</keyword>
<organism evidence="10 11">
    <name type="scientific">Thomasclavelia ramosa</name>
    <dbReference type="NCBI Taxonomy" id="1547"/>
    <lineage>
        <taxon>Bacteria</taxon>
        <taxon>Bacillati</taxon>
        <taxon>Bacillota</taxon>
        <taxon>Erysipelotrichia</taxon>
        <taxon>Erysipelotrichales</taxon>
        <taxon>Coprobacillaceae</taxon>
        <taxon>Thomasclavelia</taxon>
    </lineage>
</organism>
<protein>
    <submittedName>
        <fullName evidence="10">MFS transporter</fullName>
    </submittedName>
</protein>
<feature type="transmembrane region" description="Helical" evidence="8">
    <location>
        <begin position="357"/>
        <end position="378"/>
    </location>
</feature>
<accession>A0A3E3EJH3</accession>
<dbReference type="InterPro" id="IPR024989">
    <property type="entry name" value="MFS_assoc_dom"/>
</dbReference>
<dbReference type="GO" id="GO:0005886">
    <property type="term" value="C:plasma membrane"/>
    <property type="evidence" value="ECO:0007669"/>
    <property type="project" value="UniProtKB-SubCell"/>
</dbReference>
<keyword evidence="4" id="KW-0997">Cell inner membrane</keyword>
<dbReference type="PANTHER" id="PTHR23522">
    <property type="entry name" value="BLL5896 PROTEIN"/>
    <property type="match status" value="1"/>
</dbReference>
<feature type="transmembrane region" description="Helical" evidence="8">
    <location>
        <begin position="70"/>
        <end position="89"/>
    </location>
</feature>
<feature type="transmembrane region" description="Helical" evidence="8">
    <location>
        <begin position="12"/>
        <end position="30"/>
    </location>
</feature>
<feature type="transmembrane region" description="Helical" evidence="8">
    <location>
        <begin position="42"/>
        <end position="63"/>
    </location>
</feature>
<evidence type="ECO:0000313" key="10">
    <source>
        <dbReference type="EMBL" id="RGD87331.1"/>
    </source>
</evidence>
<name>A0A3E3EJH3_9FIRM</name>
<dbReference type="GO" id="GO:0022857">
    <property type="term" value="F:transmembrane transporter activity"/>
    <property type="evidence" value="ECO:0007669"/>
    <property type="project" value="InterPro"/>
</dbReference>
<evidence type="ECO:0000256" key="5">
    <source>
        <dbReference type="ARBA" id="ARBA00022692"/>
    </source>
</evidence>
<reference evidence="10 11" key="1">
    <citation type="submission" date="2018-08" db="EMBL/GenBank/DDBJ databases">
        <title>A genome reference for cultivated species of the human gut microbiota.</title>
        <authorList>
            <person name="Zou Y."/>
            <person name="Xue W."/>
            <person name="Luo G."/>
        </authorList>
    </citation>
    <scope>NUCLEOTIDE SEQUENCE [LARGE SCALE GENOMIC DNA]</scope>
    <source>
        <strain evidence="10 11">OM06-4</strain>
    </source>
</reference>
<evidence type="ECO:0000259" key="9">
    <source>
        <dbReference type="PROSITE" id="PS50850"/>
    </source>
</evidence>
<feature type="transmembrane region" description="Helical" evidence="8">
    <location>
        <begin position="274"/>
        <end position="292"/>
    </location>
</feature>
<keyword evidence="5 8" id="KW-0812">Transmembrane</keyword>
<dbReference type="PROSITE" id="PS50850">
    <property type="entry name" value="MFS"/>
    <property type="match status" value="1"/>
</dbReference>
<dbReference type="InterPro" id="IPR036259">
    <property type="entry name" value="MFS_trans_sf"/>
</dbReference>
<dbReference type="Proteomes" id="UP000261032">
    <property type="component" value="Unassembled WGS sequence"/>
</dbReference>
<gene>
    <name evidence="10" type="ORF">DXB93_01350</name>
</gene>
<dbReference type="EMBL" id="QUSL01000001">
    <property type="protein sequence ID" value="RGD87331.1"/>
    <property type="molecule type" value="Genomic_DNA"/>
</dbReference>